<dbReference type="EnsemblPlants" id="Ma10_t25890.1">
    <property type="protein sequence ID" value="Ma10_p25890.1"/>
    <property type="gene ID" value="Ma10_g25890"/>
</dbReference>
<reference evidence="2" key="2">
    <citation type="submission" date="2021-05" db="UniProtKB">
        <authorList>
            <consortium name="EnsemblPlants"/>
        </authorList>
    </citation>
    <scope>IDENTIFICATION</scope>
    <source>
        <strain evidence="2">subsp. malaccensis</strain>
    </source>
</reference>
<evidence type="ECO:0000313" key="1">
    <source>
        <dbReference type="EMBL" id="CAG1854608.1"/>
    </source>
</evidence>
<reference evidence="1" key="1">
    <citation type="submission" date="2021-03" db="EMBL/GenBank/DDBJ databases">
        <authorList>
            <consortium name="Genoscope - CEA"/>
            <person name="William W."/>
        </authorList>
    </citation>
    <scope>NUCLEOTIDE SEQUENCE</scope>
    <source>
        <strain evidence="1">Doubled-haploid Pahang</strain>
    </source>
</reference>
<organism evidence="2 3">
    <name type="scientific">Musa acuminata subsp. malaccensis</name>
    <name type="common">Wild banana</name>
    <name type="synonym">Musa malaccensis</name>
    <dbReference type="NCBI Taxonomy" id="214687"/>
    <lineage>
        <taxon>Eukaryota</taxon>
        <taxon>Viridiplantae</taxon>
        <taxon>Streptophyta</taxon>
        <taxon>Embryophyta</taxon>
        <taxon>Tracheophyta</taxon>
        <taxon>Spermatophyta</taxon>
        <taxon>Magnoliopsida</taxon>
        <taxon>Liliopsida</taxon>
        <taxon>Zingiberales</taxon>
        <taxon>Musaceae</taxon>
        <taxon>Musa</taxon>
    </lineage>
</organism>
<evidence type="ECO:0000313" key="3">
    <source>
        <dbReference type="Proteomes" id="UP000012960"/>
    </source>
</evidence>
<dbReference type="Gramene" id="Ma10_t25890.1">
    <property type="protein sequence ID" value="Ma10_p25890.1"/>
    <property type="gene ID" value="Ma10_g25890"/>
</dbReference>
<dbReference type="InParanoid" id="A0A804L0F0"/>
<keyword evidence="3" id="KW-1185">Reference proteome</keyword>
<dbReference type="EMBL" id="HG996476">
    <property type="protein sequence ID" value="CAG1854608.1"/>
    <property type="molecule type" value="Genomic_DNA"/>
</dbReference>
<dbReference type="Proteomes" id="UP000012960">
    <property type="component" value="Unplaced"/>
</dbReference>
<name>A0A804L0F0_MUSAM</name>
<protein>
    <submittedName>
        <fullName evidence="1">(wild Malaysian banana) hypothetical protein</fullName>
    </submittedName>
</protein>
<evidence type="ECO:0000313" key="2">
    <source>
        <dbReference type="EnsemblPlants" id="Ma10_p25890.1"/>
    </source>
</evidence>
<dbReference type="AlphaFoldDB" id="A0A804L0F0"/>
<accession>A0A804L0F0</accession>
<sequence>MIAVHFFAPCNRFMEMGTEMERLMSMGETVPRPPPFRSLHASAIACSSSSSSTPHCYTPFLTLDWHNHVMAGA</sequence>
<proteinExistence type="predicted"/>
<gene>
    <name evidence="1" type="ORF">GSMUA_328340.1</name>
</gene>